<evidence type="ECO:0000256" key="3">
    <source>
        <dbReference type="ARBA" id="ARBA00012438"/>
    </source>
</evidence>
<accession>A0A9D1GKP7</accession>
<evidence type="ECO:0000256" key="4">
    <source>
        <dbReference type="ARBA" id="ARBA00022553"/>
    </source>
</evidence>
<dbReference type="Gene3D" id="1.10.287.130">
    <property type="match status" value="1"/>
</dbReference>
<keyword evidence="7" id="KW-0902">Two-component regulatory system</keyword>
<dbReference type="Proteomes" id="UP000886860">
    <property type="component" value="Unassembled WGS sequence"/>
</dbReference>
<dbReference type="GO" id="GO:0004721">
    <property type="term" value="F:phosphoprotein phosphatase activity"/>
    <property type="evidence" value="ECO:0007669"/>
    <property type="project" value="TreeGrafter"/>
</dbReference>
<evidence type="ECO:0000259" key="9">
    <source>
        <dbReference type="PROSITE" id="PS50109"/>
    </source>
</evidence>
<name>A0A9D1GKP7_9FIRM</name>
<dbReference type="PRINTS" id="PR00344">
    <property type="entry name" value="BCTRLSENSOR"/>
</dbReference>
<protein>
    <recommendedName>
        <fullName evidence="3">histidine kinase</fullName>
        <ecNumber evidence="3">2.7.13.3</ecNumber>
    </recommendedName>
</protein>
<gene>
    <name evidence="10" type="ORF">IAB60_12555</name>
</gene>
<dbReference type="InterPro" id="IPR004358">
    <property type="entry name" value="Sig_transdc_His_kin-like_C"/>
</dbReference>
<dbReference type="SMART" id="SM00387">
    <property type="entry name" value="HATPase_c"/>
    <property type="match status" value="1"/>
</dbReference>
<dbReference type="Pfam" id="PF02518">
    <property type="entry name" value="HATPase_c"/>
    <property type="match status" value="1"/>
</dbReference>
<keyword evidence="6 10" id="KW-0418">Kinase</keyword>
<dbReference type="InterPro" id="IPR036890">
    <property type="entry name" value="HATPase_C_sf"/>
</dbReference>
<comment type="subcellular location">
    <subcellularLocation>
        <location evidence="2">Membrane</location>
    </subcellularLocation>
</comment>
<keyword evidence="4" id="KW-0597">Phosphoprotein</keyword>
<evidence type="ECO:0000313" key="10">
    <source>
        <dbReference type="EMBL" id="HIT42903.1"/>
    </source>
</evidence>
<dbReference type="Pfam" id="PF00512">
    <property type="entry name" value="HisKA"/>
    <property type="match status" value="1"/>
</dbReference>
<dbReference type="Gene3D" id="3.30.565.10">
    <property type="entry name" value="Histidine kinase-like ATPase, C-terminal domain"/>
    <property type="match status" value="1"/>
</dbReference>
<keyword evidence="8" id="KW-0472">Membrane</keyword>
<comment type="catalytic activity">
    <reaction evidence="1">
        <text>ATP + protein L-histidine = ADP + protein N-phospho-L-histidine.</text>
        <dbReference type="EC" id="2.7.13.3"/>
    </reaction>
</comment>
<evidence type="ECO:0000256" key="2">
    <source>
        <dbReference type="ARBA" id="ARBA00004370"/>
    </source>
</evidence>
<comment type="caution">
    <text evidence="10">The sequence shown here is derived from an EMBL/GenBank/DDBJ whole genome shotgun (WGS) entry which is preliminary data.</text>
</comment>
<dbReference type="InterPro" id="IPR005467">
    <property type="entry name" value="His_kinase_dom"/>
</dbReference>
<evidence type="ECO:0000256" key="8">
    <source>
        <dbReference type="SAM" id="Phobius"/>
    </source>
</evidence>
<evidence type="ECO:0000313" key="11">
    <source>
        <dbReference type="Proteomes" id="UP000886860"/>
    </source>
</evidence>
<proteinExistence type="predicted"/>
<keyword evidence="8" id="KW-0812">Transmembrane</keyword>
<feature type="transmembrane region" description="Helical" evidence="8">
    <location>
        <begin position="12"/>
        <end position="31"/>
    </location>
</feature>
<dbReference type="SMART" id="SM00388">
    <property type="entry name" value="HisKA"/>
    <property type="match status" value="1"/>
</dbReference>
<dbReference type="EMBL" id="DVKS01000207">
    <property type="protein sequence ID" value="HIT42903.1"/>
    <property type="molecule type" value="Genomic_DNA"/>
</dbReference>
<dbReference type="CDD" id="cd00075">
    <property type="entry name" value="HATPase"/>
    <property type="match status" value="1"/>
</dbReference>
<evidence type="ECO:0000256" key="6">
    <source>
        <dbReference type="ARBA" id="ARBA00022777"/>
    </source>
</evidence>
<organism evidence="10 11">
    <name type="scientific">Candidatus Caccovicinus merdipullorum</name>
    <dbReference type="NCBI Taxonomy" id="2840724"/>
    <lineage>
        <taxon>Bacteria</taxon>
        <taxon>Bacillati</taxon>
        <taxon>Bacillota</taxon>
        <taxon>Clostridia</taxon>
        <taxon>Eubacteriales</taxon>
        <taxon>Candidatus Caccovicinus</taxon>
    </lineage>
</organism>
<dbReference type="SUPFAM" id="SSF55874">
    <property type="entry name" value="ATPase domain of HSP90 chaperone/DNA topoisomerase II/histidine kinase"/>
    <property type="match status" value="1"/>
</dbReference>
<dbReference type="SUPFAM" id="SSF47384">
    <property type="entry name" value="Homodimeric domain of signal transducing histidine kinase"/>
    <property type="match status" value="1"/>
</dbReference>
<dbReference type="PANTHER" id="PTHR45453">
    <property type="entry name" value="PHOSPHATE REGULON SENSOR PROTEIN PHOR"/>
    <property type="match status" value="1"/>
</dbReference>
<dbReference type="CDD" id="cd00082">
    <property type="entry name" value="HisKA"/>
    <property type="match status" value="1"/>
</dbReference>
<dbReference type="GO" id="GO:0005886">
    <property type="term" value="C:plasma membrane"/>
    <property type="evidence" value="ECO:0007669"/>
    <property type="project" value="TreeGrafter"/>
</dbReference>
<dbReference type="PROSITE" id="PS50109">
    <property type="entry name" value="HIS_KIN"/>
    <property type="match status" value="1"/>
</dbReference>
<feature type="transmembrane region" description="Helical" evidence="8">
    <location>
        <begin position="43"/>
        <end position="67"/>
    </location>
</feature>
<dbReference type="GO" id="GO:0000155">
    <property type="term" value="F:phosphorelay sensor kinase activity"/>
    <property type="evidence" value="ECO:0007669"/>
    <property type="project" value="InterPro"/>
</dbReference>
<keyword evidence="8" id="KW-1133">Transmembrane helix</keyword>
<evidence type="ECO:0000256" key="1">
    <source>
        <dbReference type="ARBA" id="ARBA00000085"/>
    </source>
</evidence>
<dbReference type="EC" id="2.7.13.3" evidence="3"/>
<evidence type="ECO:0000256" key="7">
    <source>
        <dbReference type="ARBA" id="ARBA00023012"/>
    </source>
</evidence>
<dbReference type="InterPro" id="IPR036097">
    <property type="entry name" value="HisK_dim/P_sf"/>
</dbReference>
<dbReference type="GO" id="GO:0016036">
    <property type="term" value="P:cellular response to phosphate starvation"/>
    <property type="evidence" value="ECO:0007669"/>
    <property type="project" value="TreeGrafter"/>
</dbReference>
<dbReference type="InterPro" id="IPR003594">
    <property type="entry name" value="HATPase_dom"/>
</dbReference>
<dbReference type="AlphaFoldDB" id="A0A9D1GKP7"/>
<feature type="domain" description="Histidine kinase" evidence="9">
    <location>
        <begin position="83"/>
        <end position="299"/>
    </location>
</feature>
<reference evidence="10" key="1">
    <citation type="submission" date="2020-10" db="EMBL/GenBank/DDBJ databases">
        <authorList>
            <person name="Gilroy R."/>
        </authorList>
    </citation>
    <scope>NUCLEOTIDE SEQUENCE</scope>
    <source>
        <strain evidence="10">CHK123-3438</strain>
    </source>
</reference>
<dbReference type="PANTHER" id="PTHR45453:SF1">
    <property type="entry name" value="PHOSPHATE REGULON SENSOR PROTEIN PHOR"/>
    <property type="match status" value="1"/>
</dbReference>
<reference evidence="10" key="2">
    <citation type="journal article" date="2021" name="PeerJ">
        <title>Extensive microbial diversity within the chicken gut microbiome revealed by metagenomics and culture.</title>
        <authorList>
            <person name="Gilroy R."/>
            <person name="Ravi A."/>
            <person name="Getino M."/>
            <person name="Pursley I."/>
            <person name="Horton D.L."/>
            <person name="Alikhan N.F."/>
            <person name="Baker D."/>
            <person name="Gharbi K."/>
            <person name="Hall N."/>
            <person name="Watson M."/>
            <person name="Adriaenssens E.M."/>
            <person name="Foster-Nyarko E."/>
            <person name="Jarju S."/>
            <person name="Secka A."/>
            <person name="Antonio M."/>
            <person name="Oren A."/>
            <person name="Chaudhuri R.R."/>
            <person name="La Ragione R."/>
            <person name="Hildebrand F."/>
            <person name="Pallen M.J."/>
        </authorList>
    </citation>
    <scope>NUCLEOTIDE SEQUENCE</scope>
    <source>
        <strain evidence="10">CHK123-3438</strain>
    </source>
</reference>
<sequence length="317" mass="36254">MKTERLRLKFIVCTMAVVTAAVLLSMAAALLAGGHMRRDLFRIQLMTCSVIWSCALVFSLFFSRWAAGSAERRMRYQKRAVADVSHELKTPLTVITADAALLKENCHGICDDWDRWLDHMDEECRQMTALLESIMSLAKSEEMSRSRKYWKDFNLSRAVTEKILLFEPLFYQMGKEISWQIEKNLSVRGNETQIGQVIQVLLDNSAKYTPEGGRTQVILERISRNSVRLWVNSQGKPIPSETKERIFCRYYRAEEAAGRKGCGLGLSIAGDIIHFHGGRAGVEYKDGMNCFYVILKTRQGEIRKTWESLYKAQKSCV</sequence>
<dbReference type="InterPro" id="IPR050351">
    <property type="entry name" value="BphY/WalK/GraS-like"/>
</dbReference>
<keyword evidence="5" id="KW-0808">Transferase</keyword>
<evidence type="ECO:0000256" key="5">
    <source>
        <dbReference type="ARBA" id="ARBA00022679"/>
    </source>
</evidence>
<dbReference type="InterPro" id="IPR003661">
    <property type="entry name" value="HisK_dim/P_dom"/>
</dbReference>